<dbReference type="GO" id="GO:0016740">
    <property type="term" value="F:transferase activity"/>
    <property type="evidence" value="ECO:0007669"/>
    <property type="project" value="UniProtKB-KW"/>
</dbReference>
<protein>
    <submittedName>
        <fullName evidence="2">Beta-1,4-xylosyltransferase IRX10-like</fullName>
    </submittedName>
</protein>
<proteinExistence type="predicted"/>
<gene>
    <name evidence="2" type="ORF">F3Y22_tig00112226pilonHSYRG00012</name>
</gene>
<feature type="region of interest" description="Disordered" evidence="1">
    <location>
        <begin position="1"/>
        <end position="22"/>
    </location>
</feature>
<dbReference type="EMBL" id="VEPZ02001523">
    <property type="protein sequence ID" value="KAE8669619.1"/>
    <property type="molecule type" value="Genomic_DNA"/>
</dbReference>
<evidence type="ECO:0000256" key="1">
    <source>
        <dbReference type="SAM" id="MobiDB-lite"/>
    </source>
</evidence>
<dbReference type="Gene3D" id="3.40.525.10">
    <property type="entry name" value="CRAL-TRIO lipid binding domain"/>
    <property type="match status" value="1"/>
</dbReference>
<reference evidence="2" key="1">
    <citation type="submission" date="2019-09" db="EMBL/GenBank/DDBJ databases">
        <title>Draft genome information of white flower Hibiscus syriacus.</title>
        <authorList>
            <person name="Kim Y.-M."/>
        </authorList>
    </citation>
    <scope>NUCLEOTIDE SEQUENCE [LARGE SCALE GENOMIC DNA]</scope>
    <source>
        <strain evidence="2">YM2019G1</strain>
    </source>
</reference>
<dbReference type="InterPro" id="IPR036273">
    <property type="entry name" value="CRAL/TRIO_N_dom_sf"/>
</dbReference>
<dbReference type="SUPFAM" id="SSF46938">
    <property type="entry name" value="CRAL/TRIO N-terminal domain"/>
    <property type="match status" value="1"/>
</dbReference>
<dbReference type="SUPFAM" id="SSF52087">
    <property type="entry name" value="CRAL/TRIO domain"/>
    <property type="match status" value="1"/>
</dbReference>
<dbReference type="PANTHER" id="PTHR46277">
    <property type="entry name" value="OS03G0850700 PROTEIN"/>
    <property type="match status" value="1"/>
</dbReference>
<evidence type="ECO:0000313" key="3">
    <source>
        <dbReference type="Proteomes" id="UP000436088"/>
    </source>
</evidence>
<dbReference type="AlphaFoldDB" id="A0A6A2Y812"/>
<accession>A0A6A2Y812</accession>
<dbReference type="Proteomes" id="UP000436088">
    <property type="component" value="Unassembled WGS sequence"/>
</dbReference>
<keyword evidence="3" id="KW-1185">Reference proteome</keyword>
<dbReference type="PANTHER" id="PTHR46277:SF3">
    <property type="entry name" value="BINDING PROTEIN, PUTATIVE-RELATED"/>
    <property type="match status" value="1"/>
</dbReference>
<evidence type="ECO:0000313" key="2">
    <source>
        <dbReference type="EMBL" id="KAE8669619.1"/>
    </source>
</evidence>
<name>A0A6A2Y812_HIBSY</name>
<sequence length="152" mass="17146">MEFKDCDNEGQEEEQKEAIGEEVERSKIGIMRALAEREDPSAKDADGFMIRRFLRAGDLDIEKANTMFLKYLSWRRTFLPEGFISELEISTQLADNKLCMQGVDKQGRPIVVAFGGMPKGQEKFVAIGDLEGWGYSNSDIRAYLASLSILQV</sequence>
<comment type="caution">
    <text evidence="2">The sequence shown here is derived from an EMBL/GenBank/DDBJ whole genome shotgun (WGS) entry which is preliminary data.</text>
</comment>
<organism evidence="2 3">
    <name type="scientific">Hibiscus syriacus</name>
    <name type="common">Rose of Sharon</name>
    <dbReference type="NCBI Taxonomy" id="106335"/>
    <lineage>
        <taxon>Eukaryota</taxon>
        <taxon>Viridiplantae</taxon>
        <taxon>Streptophyta</taxon>
        <taxon>Embryophyta</taxon>
        <taxon>Tracheophyta</taxon>
        <taxon>Spermatophyta</taxon>
        <taxon>Magnoliopsida</taxon>
        <taxon>eudicotyledons</taxon>
        <taxon>Gunneridae</taxon>
        <taxon>Pentapetalae</taxon>
        <taxon>rosids</taxon>
        <taxon>malvids</taxon>
        <taxon>Malvales</taxon>
        <taxon>Malvaceae</taxon>
        <taxon>Malvoideae</taxon>
        <taxon>Hibiscus</taxon>
    </lineage>
</organism>
<dbReference type="InterPro" id="IPR036865">
    <property type="entry name" value="CRAL-TRIO_dom_sf"/>
</dbReference>